<dbReference type="SUPFAM" id="SSF81606">
    <property type="entry name" value="PP2C-like"/>
    <property type="match status" value="1"/>
</dbReference>
<protein>
    <recommendedName>
        <fullName evidence="3">PPM-type phosphatase domain-containing protein</fullName>
    </recommendedName>
</protein>
<sequence>MATAHRMTSLSGFRRRQESIRLLLCAAFALLCAAAVTGWPAQVSVSVFALPLFVASYLLGPRRLPWYVVGLLGVELVVIASLGDVDARMGVSTAVLFALALMVLLTSFRRSQLGVTGLRGESMLVDLRDRILSQGMLPALPSEWYAETALRSAGGTPFAGDFVVASRPGNGRRLELVVVDVSGKGEDAGTRSLLLSGAFSGLLNALPPGEFLPAANDYLIRQNWDEGFATAIHLSLDLVSGDFALRAAGHPPAVQRCAGSGRWTVHPSEGGTVLGVLEDADFPAVTGRLRKGDALLLYTDGLVENRNRDIAMGIDRLQGQGERLLRNGIDDGARRLIDKLGSRNDDRALLLVHRR</sequence>
<dbReference type="EMBL" id="BMNI01000002">
    <property type="protein sequence ID" value="GGO88009.1"/>
    <property type="molecule type" value="Genomic_DNA"/>
</dbReference>
<dbReference type="Gene3D" id="3.60.40.10">
    <property type="entry name" value="PPM-type phosphatase domain"/>
    <property type="match status" value="1"/>
</dbReference>
<evidence type="ECO:0000313" key="4">
    <source>
        <dbReference type="EMBL" id="GGO88009.1"/>
    </source>
</evidence>
<dbReference type="InterPro" id="IPR001932">
    <property type="entry name" value="PPM-type_phosphatase-like_dom"/>
</dbReference>
<dbReference type="PANTHER" id="PTHR43156">
    <property type="entry name" value="STAGE II SPORULATION PROTEIN E-RELATED"/>
    <property type="match status" value="1"/>
</dbReference>
<keyword evidence="2" id="KW-0812">Transmembrane</keyword>
<name>A0ABQ2NA92_9ACTN</name>
<gene>
    <name evidence="4" type="ORF">GCM10011584_14000</name>
</gene>
<feature type="domain" description="PPM-type phosphatase" evidence="3">
    <location>
        <begin position="140"/>
        <end position="354"/>
    </location>
</feature>
<dbReference type="SMART" id="SM00331">
    <property type="entry name" value="PP2C_SIG"/>
    <property type="match status" value="1"/>
</dbReference>
<reference evidence="5" key="1">
    <citation type="journal article" date="2019" name="Int. J. Syst. Evol. Microbiol.">
        <title>The Global Catalogue of Microorganisms (GCM) 10K type strain sequencing project: providing services to taxonomists for standard genome sequencing and annotation.</title>
        <authorList>
            <consortium name="The Broad Institute Genomics Platform"/>
            <consortium name="The Broad Institute Genome Sequencing Center for Infectious Disease"/>
            <person name="Wu L."/>
            <person name="Ma J."/>
        </authorList>
    </citation>
    <scope>NUCLEOTIDE SEQUENCE [LARGE SCALE GENOMIC DNA]</scope>
    <source>
        <strain evidence="5">CGMCC 4.7371</strain>
    </source>
</reference>
<dbReference type="InterPro" id="IPR052016">
    <property type="entry name" value="Bact_Sigma-Reg"/>
</dbReference>
<feature type="transmembrane region" description="Helical" evidence="2">
    <location>
        <begin position="64"/>
        <end position="82"/>
    </location>
</feature>
<dbReference type="Pfam" id="PF07228">
    <property type="entry name" value="SpoIIE"/>
    <property type="match status" value="1"/>
</dbReference>
<keyword evidence="5" id="KW-1185">Reference proteome</keyword>
<comment type="caution">
    <text evidence="4">The sequence shown here is derived from an EMBL/GenBank/DDBJ whole genome shotgun (WGS) entry which is preliminary data.</text>
</comment>
<keyword evidence="2" id="KW-1133">Transmembrane helix</keyword>
<keyword evidence="2" id="KW-0472">Membrane</keyword>
<dbReference type="Proteomes" id="UP000655410">
    <property type="component" value="Unassembled WGS sequence"/>
</dbReference>
<organism evidence="4 5">
    <name type="scientific">Nocardioides phosphati</name>
    <dbReference type="NCBI Taxonomy" id="1867775"/>
    <lineage>
        <taxon>Bacteria</taxon>
        <taxon>Bacillati</taxon>
        <taxon>Actinomycetota</taxon>
        <taxon>Actinomycetes</taxon>
        <taxon>Propionibacteriales</taxon>
        <taxon>Nocardioidaceae</taxon>
        <taxon>Nocardioides</taxon>
    </lineage>
</organism>
<evidence type="ECO:0000256" key="2">
    <source>
        <dbReference type="SAM" id="Phobius"/>
    </source>
</evidence>
<dbReference type="InterPro" id="IPR036457">
    <property type="entry name" value="PPM-type-like_dom_sf"/>
</dbReference>
<dbReference type="PANTHER" id="PTHR43156:SF2">
    <property type="entry name" value="STAGE II SPORULATION PROTEIN E"/>
    <property type="match status" value="1"/>
</dbReference>
<feature type="transmembrane region" description="Helical" evidence="2">
    <location>
        <begin position="89"/>
        <end position="108"/>
    </location>
</feature>
<keyword evidence="1" id="KW-0378">Hydrolase</keyword>
<accession>A0ABQ2NA92</accession>
<evidence type="ECO:0000256" key="1">
    <source>
        <dbReference type="ARBA" id="ARBA00022801"/>
    </source>
</evidence>
<evidence type="ECO:0000259" key="3">
    <source>
        <dbReference type="SMART" id="SM00331"/>
    </source>
</evidence>
<proteinExistence type="predicted"/>
<evidence type="ECO:0000313" key="5">
    <source>
        <dbReference type="Proteomes" id="UP000655410"/>
    </source>
</evidence>